<name>X0SJ47_9ZZZZ</name>
<organism evidence="1">
    <name type="scientific">marine sediment metagenome</name>
    <dbReference type="NCBI Taxonomy" id="412755"/>
    <lineage>
        <taxon>unclassified sequences</taxon>
        <taxon>metagenomes</taxon>
        <taxon>ecological metagenomes</taxon>
    </lineage>
</organism>
<protein>
    <submittedName>
        <fullName evidence="1">Uncharacterized protein</fullName>
    </submittedName>
</protein>
<sequence>QTLYHIMKYHGHIWLFEDNWNYPKAIDNGLRLWVVTRGERHSRIAAELINAIVMENSRGPIQMLKQHGLEWPINTESN</sequence>
<dbReference type="EMBL" id="BARS01005551">
    <property type="protein sequence ID" value="GAF75141.1"/>
    <property type="molecule type" value="Genomic_DNA"/>
</dbReference>
<comment type="caution">
    <text evidence="1">The sequence shown here is derived from an EMBL/GenBank/DDBJ whole genome shotgun (WGS) entry which is preliminary data.</text>
</comment>
<proteinExistence type="predicted"/>
<feature type="non-terminal residue" evidence="1">
    <location>
        <position position="1"/>
    </location>
</feature>
<evidence type="ECO:0000313" key="1">
    <source>
        <dbReference type="EMBL" id="GAF75141.1"/>
    </source>
</evidence>
<reference evidence="1" key="1">
    <citation type="journal article" date="2014" name="Front. Microbiol.">
        <title>High frequency of phylogenetically diverse reductive dehalogenase-homologous genes in deep subseafloor sedimentary metagenomes.</title>
        <authorList>
            <person name="Kawai M."/>
            <person name="Futagami T."/>
            <person name="Toyoda A."/>
            <person name="Takaki Y."/>
            <person name="Nishi S."/>
            <person name="Hori S."/>
            <person name="Arai W."/>
            <person name="Tsubouchi T."/>
            <person name="Morono Y."/>
            <person name="Uchiyama I."/>
            <person name="Ito T."/>
            <person name="Fujiyama A."/>
            <person name="Inagaki F."/>
            <person name="Takami H."/>
        </authorList>
    </citation>
    <scope>NUCLEOTIDE SEQUENCE</scope>
    <source>
        <strain evidence="1">Expedition CK06-06</strain>
    </source>
</reference>
<accession>X0SJ47</accession>
<gene>
    <name evidence="1" type="ORF">S01H1_10891</name>
</gene>
<dbReference type="AlphaFoldDB" id="X0SJ47"/>